<dbReference type="Pfam" id="PF01554">
    <property type="entry name" value="MatE"/>
    <property type="match status" value="2"/>
</dbReference>
<feature type="transmembrane region" description="Helical" evidence="7">
    <location>
        <begin position="161"/>
        <end position="184"/>
    </location>
</feature>
<evidence type="ECO:0000313" key="8">
    <source>
        <dbReference type="EMBL" id="UJF34165.1"/>
    </source>
</evidence>
<dbReference type="InterPro" id="IPR048279">
    <property type="entry name" value="MdtK-like"/>
</dbReference>
<dbReference type="PANTHER" id="PTHR42925">
    <property type="entry name" value="MULTIDRUG AND TOXIN EFFLUX PROTEIN MATE FAMILY"/>
    <property type="match status" value="1"/>
</dbReference>
<dbReference type="PIRSF" id="PIRSF006603">
    <property type="entry name" value="DinF"/>
    <property type="match status" value="1"/>
</dbReference>
<evidence type="ECO:0000256" key="6">
    <source>
        <dbReference type="ARBA" id="ARBA00023136"/>
    </source>
</evidence>
<evidence type="ECO:0000256" key="5">
    <source>
        <dbReference type="ARBA" id="ARBA00022989"/>
    </source>
</evidence>
<organism evidence="8 9">
    <name type="scientific">Paenibacillus hexagrammi</name>
    <dbReference type="NCBI Taxonomy" id="2908839"/>
    <lineage>
        <taxon>Bacteria</taxon>
        <taxon>Bacillati</taxon>
        <taxon>Bacillota</taxon>
        <taxon>Bacilli</taxon>
        <taxon>Bacillales</taxon>
        <taxon>Paenibacillaceae</taxon>
        <taxon>Paenibacillus</taxon>
    </lineage>
</organism>
<feature type="transmembrane region" description="Helical" evidence="7">
    <location>
        <begin position="345"/>
        <end position="362"/>
    </location>
</feature>
<evidence type="ECO:0000256" key="1">
    <source>
        <dbReference type="ARBA" id="ARBA00004651"/>
    </source>
</evidence>
<dbReference type="EMBL" id="CP090978">
    <property type="protein sequence ID" value="UJF34165.1"/>
    <property type="molecule type" value="Genomic_DNA"/>
</dbReference>
<feature type="transmembrane region" description="Helical" evidence="7">
    <location>
        <begin position="129"/>
        <end position="149"/>
    </location>
</feature>
<dbReference type="InterPro" id="IPR047135">
    <property type="entry name" value="YsiQ"/>
</dbReference>
<evidence type="ECO:0000256" key="3">
    <source>
        <dbReference type="ARBA" id="ARBA00022475"/>
    </source>
</evidence>
<accession>A0ABY3SM14</accession>
<keyword evidence="9" id="KW-1185">Reference proteome</keyword>
<feature type="transmembrane region" description="Helical" evidence="7">
    <location>
        <begin position="85"/>
        <end position="109"/>
    </location>
</feature>
<keyword evidence="3" id="KW-1003">Cell membrane</keyword>
<dbReference type="PANTHER" id="PTHR42925:SF1">
    <property type="entry name" value="VIRULENCE FACTOR MVIN"/>
    <property type="match status" value="1"/>
</dbReference>
<dbReference type="CDD" id="cd13134">
    <property type="entry name" value="MATE_like_8"/>
    <property type="match status" value="1"/>
</dbReference>
<keyword evidence="4 7" id="KW-0812">Transmembrane</keyword>
<keyword evidence="5 7" id="KW-1133">Transmembrane helix</keyword>
<feature type="transmembrane region" description="Helical" evidence="7">
    <location>
        <begin position="283"/>
        <end position="303"/>
    </location>
</feature>
<evidence type="ECO:0000256" key="4">
    <source>
        <dbReference type="ARBA" id="ARBA00022692"/>
    </source>
</evidence>
<keyword evidence="6 7" id="KW-0472">Membrane</keyword>
<dbReference type="RefSeq" id="WP_235120576.1">
    <property type="nucleotide sequence ID" value="NZ_CP090978.1"/>
</dbReference>
<proteinExistence type="predicted"/>
<feature type="transmembrane region" description="Helical" evidence="7">
    <location>
        <begin position="235"/>
        <end position="263"/>
    </location>
</feature>
<reference evidence="8 9" key="1">
    <citation type="journal article" date="2024" name="Int. J. Syst. Evol. Microbiol.">
        <title>Paenibacillus hexagrammi sp. nov., a novel bacterium isolated from the gut content of Hexagrammos agrammus.</title>
        <authorList>
            <person name="Jung H.K."/>
            <person name="Kim D.G."/>
            <person name="Zin H."/>
            <person name="Park J."/>
            <person name="Jung H."/>
            <person name="Kim Y.O."/>
            <person name="Kong H.J."/>
            <person name="Kim J.W."/>
            <person name="Kim Y.S."/>
        </authorList>
    </citation>
    <scope>NUCLEOTIDE SEQUENCE [LARGE SCALE GENOMIC DNA]</scope>
    <source>
        <strain evidence="8 9">YPD9-1</strain>
    </source>
</reference>
<sequence>MTTEKNKFTLWVLAWPIFIELTLQLLLGTVDTLMVSRVSDDAVAVVGLSNQLFQALTTLFMTVASGAGILIAQKLGARKAEDARTVAIMAVKVSAVIGMLLSIVLHFGARPLAQVFQLEERLLPLADTYISIVGGGMVLTALMASLSTVIRNTGNTKGPMITALGMNVIHVFFNYGFIFGSYGFPKLGLTGVAISTLVSRLLATGFLLFMFTSAFDRKIQFMDWRIFHRKLFGEVLKIGWPLGVNMSSYVFTQLAMYTFLAMLGAKELATRTYMNTLESSCSMLGFALSLAMQIQIAHLYGGGRIREAYKSSYRGLWIGLGLATGSSVILLLVSKQYLGIFTADPEIITLGLSCIAMNLLLQPGKMLNMGIGSALNAVGDTRYNMYISIGSMWMVAAGLSYLLGIHLSWGLMGIYVAMICDEYLRGVLVLYRWRGQKFLRKGLPSSEASSVSQGPGTTAQA</sequence>
<evidence type="ECO:0000256" key="2">
    <source>
        <dbReference type="ARBA" id="ARBA00022448"/>
    </source>
</evidence>
<feature type="transmembrane region" description="Helical" evidence="7">
    <location>
        <begin position="52"/>
        <end position="73"/>
    </location>
</feature>
<feature type="transmembrane region" description="Helical" evidence="7">
    <location>
        <begin position="383"/>
        <end position="403"/>
    </location>
</feature>
<dbReference type="NCBIfam" id="TIGR00797">
    <property type="entry name" value="matE"/>
    <property type="match status" value="1"/>
</dbReference>
<gene>
    <name evidence="8" type="ORF">L0M14_02735</name>
</gene>
<dbReference type="Proteomes" id="UP001649230">
    <property type="component" value="Chromosome"/>
</dbReference>
<evidence type="ECO:0000313" key="9">
    <source>
        <dbReference type="Proteomes" id="UP001649230"/>
    </source>
</evidence>
<feature type="transmembrane region" description="Helical" evidence="7">
    <location>
        <begin position="190"/>
        <end position="215"/>
    </location>
</feature>
<keyword evidence="2" id="KW-0813">Transport</keyword>
<feature type="transmembrane region" description="Helical" evidence="7">
    <location>
        <begin position="409"/>
        <end position="431"/>
    </location>
</feature>
<feature type="transmembrane region" description="Helical" evidence="7">
    <location>
        <begin position="315"/>
        <end position="333"/>
    </location>
</feature>
<protein>
    <submittedName>
        <fullName evidence="8">MATE family efflux transporter</fullName>
    </submittedName>
</protein>
<evidence type="ECO:0000256" key="7">
    <source>
        <dbReference type="SAM" id="Phobius"/>
    </source>
</evidence>
<comment type="subcellular location">
    <subcellularLocation>
        <location evidence="1">Cell membrane</location>
        <topology evidence="1">Multi-pass membrane protein</topology>
    </subcellularLocation>
</comment>
<dbReference type="InterPro" id="IPR002528">
    <property type="entry name" value="MATE_fam"/>
</dbReference>
<name>A0ABY3SM14_9BACL</name>